<keyword evidence="2" id="KW-1185">Reference proteome</keyword>
<dbReference type="Proteomes" id="UP001163255">
    <property type="component" value="Chromosome"/>
</dbReference>
<name>A0ABY6GTX8_9GAMM</name>
<dbReference type="RefSeq" id="WP_262598542.1">
    <property type="nucleotide sequence ID" value="NZ_CP103300.1"/>
</dbReference>
<organism evidence="1 2">
    <name type="scientific">Endozoicomonas euniceicola</name>
    <dbReference type="NCBI Taxonomy" id="1234143"/>
    <lineage>
        <taxon>Bacteria</taxon>
        <taxon>Pseudomonadati</taxon>
        <taxon>Pseudomonadota</taxon>
        <taxon>Gammaproteobacteria</taxon>
        <taxon>Oceanospirillales</taxon>
        <taxon>Endozoicomonadaceae</taxon>
        <taxon>Endozoicomonas</taxon>
    </lineage>
</organism>
<evidence type="ECO:0000313" key="2">
    <source>
        <dbReference type="Proteomes" id="UP001163255"/>
    </source>
</evidence>
<gene>
    <name evidence="1" type="ORF">NX720_26145</name>
</gene>
<evidence type="ECO:0000313" key="1">
    <source>
        <dbReference type="EMBL" id="UYM16237.1"/>
    </source>
</evidence>
<reference evidence="1" key="1">
    <citation type="submission" date="2022-10" db="EMBL/GenBank/DDBJ databases">
        <title>Completed Genome Sequence of two octocoral isolated bacterium, Endozoicomonas euniceicola EF212T and Endozoicomonas gorgoniicola PS125T.</title>
        <authorList>
            <person name="Chiou Y.-J."/>
            <person name="Chen Y.-H."/>
        </authorList>
    </citation>
    <scope>NUCLEOTIDE SEQUENCE</scope>
    <source>
        <strain evidence="1">EF212</strain>
    </source>
</reference>
<protein>
    <submittedName>
        <fullName evidence="1">Uncharacterized protein</fullName>
    </submittedName>
</protein>
<dbReference type="EMBL" id="CP103300">
    <property type="protein sequence ID" value="UYM16237.1"/>
    <property type="molecule type" value="Genomic_DNA"/>
</dbReference>
<proteinExistence type="predicted"/>
<accession>A0ABY6GTX8</accession>
<sequence>MSSNRWFIVTNTENLEFFFGCGLIVDKQGFTESAYIADAMCDTPAGYIPCFPESNLWNALIAAKAEDENLTECLLELDIKKIKTKAFFRTEAQEPHLYNSFRVDGDINSDDQTLSEILLPAPLPINSIKKIIIKNSSGKNHLTTEYQSNYGSTIKSLITTNTKLFKEPKPTGSDLPLKVESNSNSISEQVSPRTLNYDKAFSYGGALSLLYYQTKNGTQSTKIFKDFISNNSDSENLKNIVPLLNFFFNQSGDLDETFQLYSQIIQCIYGISDAGEARFSVLDLLSDIKILPDSYANNCAIFKESLTSLIERTHQDDTDTIITNVIGYCTAKKSGRSKIFLLLTMFFVRDNSETMLKYYHNDFSEEDYALLALFFGAVNGFINTPNIIRKIHDLSTWVSFKMAEYIHRLDQDHHSTFDEPKCPALIYEKFFKQKSTNNKLHDFYESFAKHLDILVDDFITWTITTKGKYTQEGATMEFKSRQKQSAEVDFNKLEELMTVKTIKKANELLDFNKIIDTFNKKS</sequence>